<dbReference type="AlphaFoldDB" id="A0A087V1Y8"/>
<dbReference type="EMBL" id="KL868979">
    <property type="protein sequence ID" value="KFM83627.1"/>
    <property type="molecule type" value="Genomic_DNA"/>
</dbReference>
<gene>
    <name evidence="1" type="ORF">X975_15114</name>
</gene>
<name>A0A087V1Y8_STEMI</name>
<evidence type="ECO:0000313" key="1">
    <source>
        <dbReference type="EMBL" id="KFM83627.1"/>
    </source>
</evidence>
<reference evidence="1 2" key="1">
    <citation type="submission" date="2013-11" db="EMBL/GenBank/DDBJ databases">
        <title>Genome sequencing of Stegodyphus mimosarum.</title>
        <authorList>
            <person name="Bechsgaard J."/>
        </authorList>
    </citation>
    <scope>NUCLEOTIDE SEQUENCE [LARGE SCALE GENOMIC DNA]</scope>
</reference>
<proteinExistence type="predicted"/>
<organism evidence="1 2">
    <name type="scientific">Stegodyphus mimosarum</name>
    <name type="common">African social velvet spider</name>
    <dbReference type="NCBI Taxonomy" id="407821"/>
    <lineage>
        <taxon>Eukaryota</taxon>
        <taxon>Metazoa</taxon>
        <taxon>Ecdysozoa</taxon>
        <taxon>Arthropoda</taxon>
        <taxon>Chelicerata</taxon>
        <taxon>Arachnida</taxon>
        <taxon>Araneae</taxon>
        <taxon>Araneomorphae</taxon>
        <taxon>Entelegynae</taxon>
        <taxon>Eresoidea</taxon>
        <taxon>Eresidae</taxon>
        <taxon>Stegodyphus</taxon>
    </lineage>
</organism>
<sequence>MPVSATSRNSYPAGKMKILIRHAYATKISTGHYMKLEGNS</sequence>
<evidence type="ECO:0000313" key="2">
    <source>
        <dbReference type="Proteomes" id="UP000054359"/>
    </source>
</evidence>
<feature type="non-terminal residue" evidence="1">
    <location>
        <position position="40"/>
    </location>
</feature>
<keyword evidence="2" id="KW-1185">Reference proteome</keyword>
<protein>
    <submittedName>
        <fullName evidence="1">Uncharacterized protein</fullName>
    </submittedName>
</protein>
<dbReference type="Proteomes" id="UP000054359">
    <property type="component" value="Unassembled WGS sequence"/>
</dbReference>
<accession>A0A087V1Y8</accession>